<proteinExistence type="predicted"/>
<dbReference type="PANTHER" id="PTHR38445">
    <property type="entry name" value="HTH-TYPE TRANSCRIPTIONAL REPRESSOR YTRA"/>
    <property type="match status" value="1"/>
</dbReference>
<evidence type="ECO:0000256" key="3">
    <source>
        <dbReference type="ARBA" id="ARBA00023163"/>
    </source>
</evidence>
<dbReference type="InterPro" id="IPR000524">
    <property type="entry name" value="Tscrpt_reg_HTH_GntR"/>
</dbReference>
<dbReference type="EMBL" id="JAEPES010000001">
    <property type="protein sequence ID" value="MBK4346140.1"/>
    <property type="molecule type" value="Genomic_DNA"/>
</dbReference>
<dbReference type="Pfam" id="PF00392">
    <property type="entry name" value="GntR"/>
    <property type="match status" value="1"/>
</dbReference>
<evidence type="ECO:0000313" key="6">
    <source>
        <dbReference type="Proteomes" id="UP000636458"/>
    </source>
</evidence>
<dbReference type="SUPFAM" id="SSF46785">
    <property type="entry name" value="Winged helix' DNA-binding domain"/>
    <property type="match status" value="1"/>
</dbReference>
<keyword evidence="1" id="KW-0805">Transcription regulation</keyword>
<gene>
    <name evidence="5" type="ORF">IV501_00700</name>
</gene>
<dbReference type="PANTHER" id="PTHR38445:SF9">
    <property type="entry name" value="HTH-TYPE TRANSCRIPTIONAL REPRESSOR YTRA"/>
    <property type="match status" value="1"/>
</dbReference>
<dbReference type="RefSeq" id="WP_200554496.1">
    <property type="nucleotide sequence ID" value="NZ_JAEPES010000001.1"/>
</dbReference>
<evidence type="ECO:0000256" key="1">
    <source>
        <dbReference type="ARBA" id="ARBA00023015"/>
    </source>
</evidence>
<keyword evidence="3" id="KW-0804">Transcription</keyword>
<dbReference type="Proteomes" id="UP000636458">
    <property type="component" value="Unassembled WGS sequence"/>
</dbReference>
<protein>
    <submittedName>
        <fullName evidence="5">GntR family transcriptional regulator</fullName>
    </submittedName>
</protein>
<dbReference type="PROSITE" id="PS50949">
    <property type="entry name" value="HTH_GNTR"/>
    <property type="match status" value="1"/>
</dbReference>
<evidence type="ECO:0000313" key="5">
    <source>
        <dbReference type="EMBL" id="MBK4346140.1"/>
    </source>
</evidence>
<keyword evidence="2" id="KW-0238">DNA-binding</keyword>
<dbReference type="GO" id="GO:0003677">
    <property type="term" value="F:DNA binding"/>
    <property type="evidence" value="ECO:0007669"/>
    <property type="project" value="UniProtKB-KW"/>
</dbReference>
<keyword evidence="6" id="KW-1185">Reference proteome</keyword>
<dbReference type="InterPro" id="IPR036390">
    <property type="entry name" value="WH_DNA-bd_sf"/>
</dbReference>
<feature type="domain" description="HTH gntR-type" evidence="4">
    <location>
        <begin position="10"/>
        <end position="78"/>
    </location>
</feature>
<dbReference type="SMART" id="SM00345">
    <property type="entry name" value="HTH_GNTR"/>
    <property type="match status" value="1"/>
</dbReference>
<dbReference type="CDD" id="cd07377">
    <property type="entry name" value="WHTH_GntR"/>
    <property type="match status" value="1"/>
</dbReference>
<name>A0A934W335_9MICO</name>
<sequence>MIVVDPRSAVPPFEQIRVQLVAQVQSGELPPDARLPTVRKLASDLRLAPNTVARAYRELERAGVIETRGRHGTFVAPHADPVRRQAQSAAESYARQAVALGLGVDDAVRLLRDTFEAGAVR</sequence>
<comment type="caution">
    <text evidence="5">The sequence shown here is derived from an EMBL/GenBank/DDBJ whole genome shotgun (WGS) entry which is preliminary data.</text>
</comment>
<organism evidence="5 6">
    <name type="scientific">Lacisediminihabitans changchengi</name>
    <dbReference type="NCBI Taxonomy" id="2787634"/>
    <lineage>
        <taxon>Bacteria</taxon>
        <taxon>Bacillati</taxon>
        <taxon>Actinomycetota</taxon>
        <taxon>Actinomycetes</taxon>
        <taxon>Micrococcales</taxon>
        <taxon>Microbacteriaceae</taxon>
        <taxon>Lacisediminihabitans</taxon>
    </lineage>
</organism>
<accession>A0A934W335</accession>
<dbReference type="GO" id="GO:0003700">
    <property type="term" value="F:DNA-binding transcription factor activity"/>
    <property type="evidence" value="ECO:0007669"/>
    <property type="project" value="InterPro"/>
</dbReference>
<evidence type="ECO:0000256" key="2">
    <source>
        <dbReference type="ARBA" id="ARBA00023125"/>
    </source>
</evidence>
<evidence type="ECO:0000259" key="4">
    <source>
        <dbReference type="PROSITE" id="PS50949"/>
    </source>
</evidence>
<dbReference type="InterPro" id="IPR036388">
    <property type="entry name" value="WH-like_DNA-bd_sf"/>
</dbReference>
<dbReference type="Gene3D" id="1.10.10.10">
    <property type="entry name" value="Winged helix-like DNA-binding domain superfamily/Winged helix DNA-binding domain"/>
    <property type="match status" value="1"/>
</dbReference>
<reference evidence="5" key="1">
    <citation type="submission" date="2021-01" db="EMBL/GenBank/DDBJ databases">
        <title>Lacisediminihabitans sp. nov. strain G11-30, isolated from Antarctic Soil.</title>
        <authorList>
            <person name="Li J."/>
        </authorList>
    </citation>
    <scope>NUCLEOTIDE SEQUENCE</scope>
    <source>
        <strain evidence="5">G11-30</strain>
    </source>
</reference>
<dbReference type="AlphaFoldDB" id="A0A934W335"/>